<feature type="non-terminal residue" evidence="1">
    <location>
        <position position="1"/>
    </location>
</feature>
<gene>
    <name evidence="1" type="ORF">MNOR_LOCUS17835</name>
</gene>
<dbReference type="Proteomes" id="UP001497623">
    <property type="component" value="Unassembled WGS sequence"/>
</dbReference>
<evidence type="ECO:0000313" key="2">
    <source>
        <dbReference type="Proteomes" id="UP001497623"/>
    </source>
</evidence>
<evidence type="ECO:0000313" key="1">
    <source>
        <dbReference type="EMBL" id="CAL4104717.1"/>
    </source>
</evidence>
<name>A0AAV2R065_MEGNR</name>
<protein>
    <submittedName>
        <fullName evidence="1">Uncharacterized protein</fullName>
    </submittedName>
</protein>
<reference evidence="1 2" key="1">
    <citation type="submission" date="2024-05" db="EMBL/GenBank/DDBJ databases">
        <authorList>
            <person name="Wallberg A."/>
        </authorList>
    </citation>
    <scope>NUCLEOTIDE SEQUENCE [LARGE SCALE GENOMIC DNA]</scope>
</reference>
<dbReference type="EMBL" id="CAXKWB010012478">
    <property type="protein sequence ID" value="CAL4104717.1"/>
    <property type="molecule type" value="Genomic_DNA"/>
</dbReference>
<accession>A0AAV2R065</accession>
<keyword evidence="2" id="KW-1185">Reference proteome</keyword>
<proteinExistence type="predicted"/>
<sequence length="120" mass="13270">FSVSIIAIFNWQLLQRTAYPIKGGKNTCPTHFGWPFGPAIAFWPPINPWLALNDIRGLFCVLEGQAECYCWPEGPAKGCRTSDSAAVKGIWRRVRDKVSCVCESGREKPGVNALLSLCTI</sequence>
<dbReference type="AlphaFoldDB" id="A0AAV2R065"/>
<organism evidence="1 2">
    <name type="scientific">Meganyctiphanes norvegica</name>
    <name type="common">Northern krill</name>
    <name type="synonym">Thysanopoda norvegica</name>
    <dbReference type="NCBI Taxonomy" id="48144"/>
    <lineage>
        <taxon>Eukaryota</taxon>
        <taxon>Metazoa</taxon>
        <taxon>Ecdysozoa</taxon>
        <taxon>Arthropoda</taxon>
        <taxon>Crustacea</taxon>
        <taxon>Multicrustacea</taxon>
        <taxon>Malacostraca</taxon>
        <taxon>Eumalacostraca</taxon>
        <taxon>Eucarida</taxon>
        <taxon>Euphausiacea</taxon>
        <taxon>Euphausiidae</taxon>
        <taxon>Meganyctiphanes</taxon>
    </lineage>
</organism>
<comment type="caution">
    <text evidence="1">The sequence shown here is derived from an EMBL/GenBank/DDBJ whole genome shotgun (WGS) entry which is preliminary data.</text>
</comment>